<protein>
    <recommendedName>
        <fullName evidence="13">Oleosin</fullName>
    </recommendedName>
</protein>
<feature type="transmembrane region" description="Helical" evidence="10">
    <location>
        <begin position="82"/>
        <end position="115"/>
    </location>
</feature>
<name>A0AAV0N901_9ROSI</name>
<feature type="region of interest" description="Disordered" evidence="9">
    <location>
        <begin position="148"/>
        <end position="170"/>
    </location>
</feature>
<sequence>MATMGDRGQQHRFDAYGGGGRYGGGLKGDPHQRTGPSPSKVLAVVTMLPVGGTLLALAGIILVGTLIGLAVATPVFIICSPVIVPAALLVAFAVTAFLTSGLAGATGLTALSWFAMYLRQAVRAIAPNASQAVPETMEQAKRRMQDAAGYAGQKTKEVGQEIQRKAQETK</sequence>
<dbReference type="PANTHER" id="PTHR33203:SF63">
    <property type="entry name" value="OLEOSIN 18.2 KDA"/>
    <property type="match status" value="1"/>
</dbReference>
<gene>
    <name evidence="11" type="ORF">LITE_LOCUS32196</name>
</gene>
<comment type="function">
    <text evidence="1">May have a structural role to stabilize the lipid body during desiccation of the seed by preventing coalescence of the oil. Probably interacts with both lipid and phospholipid moieties of lipid bodies. May also provide recognition signals for specific lipase anchorage in lipolysis during seedling growth.</text>
</comment>
<dbReference type="GO" id="GO:0010344">
    <property type="term" value="P:seed oilbody biogenesis"/>
    <property type="evidence" value="ECO:0007669"/>
    <property type="project" value="TreeGrafter"/>
</dbReference>
<dbReference type="EMBL" id="CAMGYJ010000008">
    <property type="protein sequence ID" value="CAI0455065.1"/>
    <property type="molecule type" value="Genomic_DNA"/>
</dbReference>
<feature type="compositionally biased region" description="Basic and acidic residues" evidence="9">
    <location>
        <begin position="154"/>
        <end position="170"/>
    </location>
</feature>
<evidence type="ECO:0000256" key="5">
    <source>
        <dbReference type="ARBA" id="ARBA00022677"/>
    </source>
</evidence>
<evidence type="ECO:0000256" key="3">
    <source>
        <dbReference type="ARBA" id="ARBA00004502"/>
    </source>
</evidence>
<comment type="caution">
    <text evidence="11">The sequence shown here is derived from an EMBL/GenBank/DDBJ whole genome shotgun (WGS) entry which is preliminary data.</text>
</comment>
<evidence type="ECO:0000256" key="9">
    <source>
        <dbReference type="SAM" id="MobiDB-lite"/>
    </source>
</evidence>
<comment type="similarity">
    <text evidence="4">Belongs to the oleosin family.</text>
</comment>
<evidence type="ECO:0008006" key="13">
    <source>
        <dbReference type="Google" id="ProtNLM"/>
    </source>
</evidence>
<dbReference type="Pfam" id="PF01277">
    <property type="entry name" value="Oleosin"/>
    <property type="match status" value="1"/>
</dbReference>
<dbReference type="GO" id="GO:0050826">
    <property type="term" value="P:response to freezing"/>
    <property type="evidence" value="ECO:0007669"/>
    <property type="project" value="TreeGrafter"/>
</dbReference>
<comment type="subcellular location">
    <subcellularLocation>
        <location evidence="3">Lipid droplet</location>
    </subcellularLocation>
    <subcellularLocation>
        <location evidence="2">Membrane</location>
        <topology evidence="2">Multi-pass membrane protein</topology>
    </subcellularLocation>
</comment>
<reference evidence="11" key="1">
    <citation type="submission" date="2022-08" db="EMBL/GenBank/DDBJ databases">
        <authorList>
            <person name="Gutierrez-Valencia J."/>
        </authorList>
    </citation>
    <scope>NUCLEOTIDE SEQUENCE</scope>
</reference>
<dbReference type="GO" id="GO:0019915">
    <property type="term" value="P:lipid storage"/>
    <property type="evidence" value="ECO:0007669"/>
    <property type="project" value="TreeGrafter"/>
</dbReference>
<dbReference type="PANTHER" id="PTHR33203">
    <property type="entry name" value="OLEOSIN"/>
    <property type="match status" value="1"/>
</dbReference>
<evidence type="ECO:0000256" key="7">
    <source>
        <dbReference type="ARBA" id="ARBA00022989"/>
    </source>
</evidence>
<dbReference type="GO" id="GO:0016020">
    <property type="term" value="C:membrane"/>
    <property type="evidence" value="ECO:0007669"/>
    <property type="project" value="UniProtKB-SubCell"/>
</dbReference>
<dbReference type="GO" id="GO:0012511">
    <property type="term" value="C:monolayer-surrounded lipid storage body"/>
    <property type="evidence" value="ECO:0007669"/>
    <property type="project" value="InterPro"/>
</dbReference>
<evidence type="ECO:0000256" key="8">
    <source>
        <dbReference type="ARBA" id="ARBA00023136"/>
    </source>
</evidence>
<evidence type="ECO:0000256" key="10">
    <source>
        <dbReference type="SAM" id="Phobius"/>
    </source>
</evidence>
<evidence type="ECO:0000313" key="11">
    <source>
        <dbReference type="EMBL" id="CAI0455065.1"/>
    </source>
</evidence>
<evidence type="ECO:0000313" key="12">
    <source>
        <dbReference type="Proteomes" id="UP001154282"/>
    </source>
</evidence>
<evidence type="ECO:0000256" key="4">
    <source>
        <dbReference type="ARBA" id="ARBA00010858"/>
    </source>
</evidence>
<dbReference type="InterPro" id="IPR000136">
    <property type="entry name" value="Oleosin"/>
</dbReference>
<dbReference type="AlphaFoldDB" id="A0AAV0N901"/>
<proteinExistence type="inferred from homology"/>
<keyword evidence="5" id="KW-0551">Lipid droplet</keyword>
<evidence type="ECO:0000256" key="6">
    <source>
        <dbReference type="ARBA" id="ARBA00022692"/>
    </source>
</evidence>
<organism evidence="11 12">
    <name type="scientific">Linum tenue</name>
    <dbReference type="NCBI Taxonomy" id="586396"/>
    <lineage>
        <taxon>Eukaryota</taxon>
        <taxon>Viridiplantae</taxon>
        <taxon>Streptophyta</taxon>
        <taxon>Embryophyta</taxon>
        <taxon>Tracheophyta</taxon>
        <taxon>Spermatophyta</taxon>
        <taxon>Magnoliopsida</taxon>
        <taxon>eudicotyledons</taxon>
        <taxon>Gunneridae</taxon>
        <taxon>Pentapetalae</taxon>
        <taxon>rosids</taxon>
        <taxon>fabids</taxon>
        <taxon>Malpighiales</taxon>
        <taxon>Linaceae</taxon>
        <taxon>Linum</taxon>
    </lineage>
</organism>
<accession>A0AAV0N901</accession>
<keyword evidence="12" id="KW-1185">Reference proteome</keyword>
<keyword evidence="8 10" id="KW-0472">Membrane</keyword>
<dbReference type="Proteomes" id="UP001154282">
    <property type="component" value="Unassembled WGS sequence"/>
</dbReference>
<keyword evidence="7 10" id="KW-1133">Transmembrane helix</keyword>
<keyword evidence="6 10" id="KW-0812">Transmembrane</keyword>
<feature type="transmembrane region" description="Helical" evidence="10">
    <location>
        <begin position="41"/>
        <end position="70"/>
    </location>
</feature>
<evidence type="ECO:0000256" key="2">
    <source>
        <dbReference type="ARBA" id="ARBA00004141"/>
    </source>
</evidence>
<evidence type="ECO:0000256" key="1">
    <source>
        <dbReference type="ARBA" id="ARBA00002582"/>
    </source>
</evidence>